<sequence>MLSIDKAYQFYTRHIYDEEKISLLKTHNLKIAGSVPPVLWELFGALLTERSGNGLTGADLQGWEVKSAKESGSYEYQYHLNTGSSKLLEDCKINHLFCMYSETYENVVVRAIKGEDLAENFFKLWEPHYIKNYDVSIDKSQRRQRFRKSISGGYVERNGILIMEVKEGKLMYRDDKIISKLNQVI</sequence>
<name>A0AAW4IX17_9GAMM</name>
<evidence type="ECO:0000313" key="1">
    <source>
        <dbReference type="EMBL" id="MBO1516782.1"/>
    </source>
</evidence>
<comment type="caution">
    <text evidence="1">The sequence shown here is derived from an EMBL/GenBank/DDBJ whole genome shotgun (WGS) entry which is preliminary data.</text>
</comment>
<dbReference type="Proteomes" id="UP000664161">
    <property type="component" value="Unassembled WGS sequence"/>
</dbReference>
<keyword evidence="2" id="KW-1185">Reference proteome</keyword>
<dbReference type="AlphaFoldDB" id="A0AAW4IX17"/>
<dbReference type="RefSeq" id="WP_207969441.1">
    <property type="nucleotide sequence ID" value="NZ_JAGBKN010000008.1"/>
</dbReference>
<organism evidence="1 2">
    <name type="scientific">Psychrobacter halodurans</name>
    <dbReference type="NCBI Taxonomy" id="2818439"/>
    <lineage>
        <taxon>Bacteria</taxon>
        <taxon>Pseudomonadati</taxon>
        <taxon>Pseudomonadota</taxon>
        <taxon>Gammaproteobacteria</taxon>
        <taxon>Moraxellales</taxon>
        <taxon>Moraxellaceae</taxon>
        <taxon>Psychrobacter</taxon>
    </lineage>
</organism>
<reference evidence="1 2" key="1">
    <citation type="submission" date="2021-03" db="EMBL/GenBank/DDBJ databases">
        <authorList>
            <person name="Shang D.-D."/>
            <person name="Du Z.-J."/>
            <person name="Chen G.-J."/>
        </authorList>
    </citation>
    <scope>NUCLEOTIDE SEQUENCE [LARGE SCALE GENOMIC DNA]</scope>
    <source>
        <strain evidence="1 2">F2608</strain>
    </source>
</reference>
<accession>A0AAW4IX17</accession>
<dbReference type="EMBL" id="JAGBKN010000008">
    <property type="protein sequence ID" value="MBO1516782.1"/>
    <property type="molecule type" value="Genomic_DNA"/>
</dbReference>
<protein>
    <submittedName>
        <fullName evidence="1">Uncharacterized protein</fullName>
    </submittedName>
</protein>
<gene>
    <name evidence="1" type="ORF">J3491_05470</name>
</gene>
<proteinExistence type="predicted"/>
<evidence type="ECO:0000313" key="2">
    <source>
        <dbReference type="Proteomes" id="UP000664161"/>
    </source>
</evidence>